<evidence type="ECO:0000313" key="2">
    <source>
        <dbReference type="EMBL" id="PWA83198.1"/>
    </source>
</evidence>
<dbReference type="InterPro" id="IPR036691">
    <property type="entry name" value="Endo/exonu/phosph_ase_sf"/>
</dbReference>
<dbReference type="PANTHER" id="PTHR33710">
    <property type="entry name" value="BNAC02G09200D PROTEIN"/>
    <property type="match status" value="1"/>
</dbReference>
<feature type="region of interest" description="Disordered" evidence="1">
    <location>
        <begin position="24"/>
        <end position="58"/>
    </location>
</feature>
<gene>
    <name evidence="2" type="ORF">CTI12_AA170930</name>
</gene>
<proteinExistence type="predicted"/>
<dbReference type="OrthoDB" id="991485at2759"/>
<comment type="caution">
    <text evidence="2">The sequence shown here is derived from an EMBL/GenBank/DDBJ whole genome shotgun (WGS) entry which is preliminary data.</text>
</comment>
<accession>A0A2U1PBS9</accession>
<dbReference type="PANTHER" id="PTHR33710:SF71">
    <property type="entry name" value="ENDONUCLEASE_EXONUCLEASE_PHOSPHATASE DOMAIN-CONTAINING PROTEIN"/>
    <property type="match status" value="1"/>
</dbReference>
<organism evidence="2 3">
    <name type="scientific">Artemisia annua</name>
    <name type="common">Sweet wormwood</name>
    <dbReference type="NCBI Taxonomy" id="35608"/>
    <lineage>
        <taxon>Eukaryota</taxon>
        <taxon>Viridiplantae</taxon>
        <taxon>Streptophyta</taxon>
        <taxon>Embryophyta</taxon>
        <taxon>Tracheophyta</taxon>
        <taxon>Spermatophyta</taxon>
        <taxon>Magnoliopsida</taxon>
        <taxon>eudicotyledons</taxon>
        <taxon>Gunneridae</taxon>
        <taxon>Pentapetalae</taxon>
        <taxon>asterids</taxon>
        <taxon>campanulids</taxon>
        <taxon>Asterales</taxon>
        <taxon>Asteraceae</taxon>
        <taxon>Asteroideae</taxon>
        <taxon>Anthemideae</taxon>
        <taxon>Artemisiinae</taxon>
        <taxon>Artemisia</taxon>
    </lineage>
</organism>
<name>A0A2U1PBS9_ARTAN</name>
<dbReference type="SUPFAM" id="SSF56219">
    <property type="entry name" value="DNase I-like"/>
    <property type="match status" value="1"/>
</dbReference>
<dbReference type="Proteomes" id="UP000245207">
    <property type="component" value="Unassembled WGS sequence"/>
</dbReference>
<dbReference type="Gene3D" id="3.60.10.10">
    <property type="entry name" value="Endonuclease/exonuclease/phosphatase"/>
    <property type="match status" value="1"/>
</dbReference>
<evidence type="ECO:0000256" key="1">
    <source>
        <dbReference type="SAM" id="MobiDB-lite"/>
    </source>
</evidence>
<keyword evidence="3" id="KW-1185">Reference proteome</keyword>
<dbReference type="AlphaFoldDB" id="A0A2U1PBS9"/>
<feature type="compositionally biased region" description="Polar residues" evidence="1">
    <location>
        <begin position="26"/>
        <end position="39"/>
    </location>
</feature>
<reference evidence="2 3" key="1">
    <citation type="journal article" date="2018" name="Mol. Plant">
        <title>The genome of Artemisia annua provides insight into the evolution of Asteraceae family and artemisinin biosynthesis.</title>
        <authorList>
            <person name="Shen Q."/>
            <person name="Zhang L."/>
            <person name="Liao Z."/>
            <person name="Wang S."/>
            <person name="Yan T."/>
            <person name="Shi P."/>
            <person name="Liu M."/>
            <person name="Fu X."/>
            <person name="Pan Q."/>
            <person name="Wang Y."/>
            <person name="Lv Z."/>
            <person name="Lu X."/>
            <person name="Zhang F."/>
            <person name="Jiang W."/>
            <person name="Ma Y."/>
            <person name="Chen M."/>
            <person name="Hao X."/>
            <person name="Li L."/>
            <person name="Tang Y."/>
            <person name="Lv G."/>
            <person name="Zhou Y."/>
            <person name="Sun X."/>
            <person name="Brodelius P.E."/>
            <person name="Rose J.K.C."/>
            <person name="Tang K."/>
        </authorList>
    </citation>
    <scope>NUCLEOTIDE SEQUENCE [LARGE SCALE GENOMIC DNA]</scope>
    <source>
        <strain evidence="3">cv. Huhao1</strain>
        <tissue evidence="2">Leaf</tissue>
    </source>
</reference>
<protein>
    <submittedName>
        <fullName evidence="2">Uncharacterized protein</fullName>
    </submittedName>
</protein>
<evidence type="ECO:0000313" key="3">
    <source>
        <dbReference type="Proteomes" id="UP000245207"/>
    </source>
</evidence>
<sequence>MTENRLPDDPWSLIITLLFAQKPDSTKAQADVENTNQPKSWKRRTREETHTRSISSVGKRSLEELDNEDQMDVDIVKKPRELLVVDSIGRAGGLLLFWKKECDLTIRTFSQNHIDFVVKDENGNMWRGTGIYGWPRRQDKHRTWALMRSLRTNQDQAWDMTTTGVKLTWSNGRRGNANVKKRLDRFLTNSHWFDLHPSASFENLARIASDHSPILCRLSPMVKKKTECSVLKVCGYVMRVSITWLKMLGRMVWLLSRFDRSTCAEQRVLRDQIKELLTREELMWKQRSRVQWLREGDKNTRFFHTHASNQQRRNSILRLKGPDGRLAGWNKRSFGHVQRSIKSKQKSLQILQSRFDRSTCAEQRVLRDQIKELLTREELMWKQRSRVQWLREGDKNTRFFHTRASNRQRRNSILRLKGPDGRWVEEHDEVCNLVSSYFSELFTSSSPQDCDSAVNDIDRRLTDDQRQALERRVTSSELFIKINIWDCHQSLVDLRRWFFKQFWIK</sequence>
<dbReference type="EMBL" id="PKPP01001378">
    <property type="protein sequence ID" value="PWA83198.1"/>
    <property type="molecule type" value="Genomic_DNA"/>
</dbReference>
<dbReference type="STRING" id="35608.A0A2U1PBS9"/>